<evidence type="ECO:0000256" key="3">
    <source>
        <dbReference type="SAM" id="MobiDB-lite"/>
    </source>
</evidence>
<dbReference type="PROSITE" id="PS51208">
    <property type="entry name" value="AUTOTRANSPORTER"/>
    <property type="match status" value="1"/>
</dbReference>
<dbReference type="RefSeq" id="WP_347369964.1">
    <property type="nucleotide sequence ID" value="NZ_JBDOJC010000001.1"/>
</dbReference>
<dbReference type="PIRSF" id="PIRSF037375">
    <property type="entry name" value="Autotrns_EstA"/>
    <property type="match status" value="1"/>
</dbReference>
<sequence length="713" mass="73378">MMRNRLTTLALATAMALPATAHAYSNIYFFGDSLTDIGAFGGLGGLPSTARWTLGYGPGWSQDFAGHFGIAVTPNNPNNTTIAAKNGNNYAQGDARAQPANPVNTNPESPTGSPVAGAINVSDLVDLTVNGAVTNPGQISTYLAQNGGKADPNALYTIWIGGNDVINSLKIGQAALATALAGGATAAQAQTAASNAIQSYLTTSATNTVQAVGALKARGANTILLPNLPNIATAPLAVYATINAKYSTAADAANLATAWGAAWNVLSASPTATSAALVQQALAAAETSVGLSSGTLSNIYGTQVQPTLQSGSSGYNQLVDMQLVGAGLNHGIIRANINGLFNEILANPTAYGLTNTSGSACPQSALYCNAQVVAGINYLFTDPLHPTPQAYKIVSDYFYGLNQAPYFAAAIPESSLNNARQLGGALDARYQAIRSQKRAVGTVSAFADGAFSADKASYGGLSAKPKGQLYTVGLDFQATPALSVGLAMSRQQGKTDVDSVGTPGSINDRTTLMSGFASYNQDKFWVDGDLHLGSGDLDTHRNVTLGPTTVGIDGKTRATQFGLRAAGGYRMQYHGVTTGPVVGLDYAYAKVAGFAEQGGNSSSMNFSSQNASSLVGRVGWQLDADIGRFSPYAKVSLAHEFKQDDRNVTAGLATTVGDWTTNLGKPDANWVEWTAGVSANFNKTVTAFGQLTATSGKNGSNQTGGNIGVAMSF</sequence>
<feature type="chain" id="PRO_5045649576" evidence="4">
    <location>
        <begin position="24"/>
        <end position="713"/>
    </location>
</feature>
<proteinExistence type="inferred from homology"/>
<dbReference type="EMBL" id="JBDOJC010000001">
    <property type="protein sequence ID" value="MEO2216450.1"/>
    <property type="molecule type" value="Genomic_DNA"/>
</dbReference>
<name>A0ABV0F8P2_9NEIS</name>
<dbReference type="SUPFAM" id="SSF52266">
    <property type="entry name" value="SGNH hydrolase"/>
    <property type="match status" value="1"/>
</dbReference>
<dbReference type="NCBIfam" id="TIGR01414">
    <property type="entry name" value="autotrans_barl"/>
    <property type="match status" value="1"/>
</dbReference>
<dbReference type="InterPro" id="IPR001087">
    <property type="entry name" value="GDSL"/>
</dbReference>
<feature type="domain" description="Autotransporter" evidence="5">
    <location>
        <begin position="436"/>
        <end position="713"/>
    </location>
</feature>
<dbReference type="SUPFAM" id="SSF103515">
    <property type="entry name" value="Autotransporter"/>
    <property type="match status" value="1"/>
</dbReference>
<evidence type="ECO:0000313" key="6">
    <source>
        <dbReference type="EMBL" id="MEO2216450.1"/>
    </source>
</evidence>
<keyword evidence="7" id="KW-1185">Reference proteome</keyword>
<protein>
    <submittedName>
        <fullName evidence="6">Autotransporter domain-containing protein</fullName>
    </submittedName>
</protein>
<dbReference type="Pfam" id="PF03797">
    <property type="entry name" value="Autotransporter"/>
    <property type="match status" value="1"/>
</dbReference>
<dbReference type="SMART" id="SM00869">
    <property type="entry name" value="Autotransporter"/>
    <property type="match status" value="1"/>
</dbReference>
<accession>A0ABV0F8P2</accession>
<gene>
    <name evidence="6" type="ORF">ABGV49_05190</name>
</gene>
<feature type="region of interest" description="Disordered" evidence="3">
    <location>
        <begin position="90"/>
        <end position="113"/>
    </location>
</feature>
<dbReference type="InterPro" id="IPR017186">
    <property type="entry name" value="Lipase_autotranspt_EstA"/>
</dbReference>
<reference evidence="6 7" key="1">
    <citation type="submission" date="2024-05" db="EMBL/GenBank/DDBJ databases">
        <authorList>
            <person name="De Oliveira J.P."/>
            <person name="Noriler S.A."/>
            <person name="De Oliveira A.G."/>
            <person name="Sipoli D.S."/>
        </authorList>
    </citation>
    <scope>NUCLEOTIDE SEQUENCE [LARGE SCALE GENOMIC DNA]</scope>
    <source>
        <strain evidence="6 7">LABIM189</strain>
    </source>
</reference>
<evidence type="ECO:0000313" key="7">
    <source>
        <dbReference type="Proteomes" id="UP001455709"/>
    </source>
</evidence>
<feature type="signal peptide" evidence="4">
    <location>
        <begin position="1"/>
        <end position="23"/>
    </location>
</feature>
<evidence type="ECO:0000256" key="1">
    <source>
        <dbReference type="ARBA" id="ARBA00008668"/>
    </source>
</evidence>
<organism evidence="6 7">
    <name type="scientific">Chromobacterium vaccinii</name>
    <dbReference type="NCBI Taxonomy" id="1108595"/>
    <lineage>
        <taxon>Bacteria</taxon>
        <taxon>Pseudomonadati</taxon>
        <taxon>Pseudomonadota</taxon>
        <taxon>Betaproteobacteria</taxon>
        <taxon>Neisseriales</taxon>
        <taxon>Chromobacteriaceae</taxon>
        <taxon>Chromobacterium</taxon>
    </lineage>
</organism>
<dbReference type="InterPro" id="IPR036709">
    <property type="entry name" value="Autotransporte_beta_dom_sf"/>
</dbReference>
<evidence type="ECO:0000256" key="2">
    <source>
        <dbReference type="ARBA" id="ARBA00022729"/>
    </source>
</evidence>
<dbReference type="Gene3D" id="3.40.50.1110">
    <property type="entry name" value="SGNH hydrolase"/>
    <property type="match status" value="1"/>
</dbReference>
<dbReference type="Gene3D" id="2.40.128.130">
    <property type="entry name" value="Autotransporter beta-domain"/>
    <property type="match status" value="1"/>
</dbReference>
<comment type="similarity">
    <text evidence="1">Belongs to the 'GDSL' lipolytic enzyme family.</text>
</comment>
<dbReference type="CDD" id="cd01847">
    <property type="entry name" value="Triacylglycerol_lipase_like"/>
    <property type="match status" value="1"/>
</dbReference>
<feature type="compositionally biased region" description="Polar residues" evidence="3">
    <location>
        <begin position="101"/>
        <end position="112"/>
    </location>
</feature>
<evidence type="ECO:0000259" key="5">
    <source>
        <dbReference type="PROSITE" id="PS51208"/>
    </source>
</evidence>
<dbReference type="Pfam" id="PF00657">
    <property type="entry name" value="Lipase_GDSL"/>
    <property type="match status" value="1"/>
</dbReference>
<dbReference type="InterPro" id="IPR036514">
    <property type="entry name" value="SGNH_hydro_sf"/>
</dbReference>
<dbReference type="InterPro" id="IPR006315">
    <property type="entry name" value="OM_autotransptr_brl_dom"/>
</dbReference>
<comment type="caution">
    <text evidence="6">The sequence shown here is derived from an EMBL/GenBank/DDBJ whole genome shotgun (WGS) entry which is preliminary data.</text>
</comment>
<dbReference type="InterPro" id="IPR005546">
    <property type="entry name" value="Autotransporte_beta"/>
</dbReference>
<keyword evidence="2 4" id="KW-0732">Signal</keyword>
<dbReference type="Proteomes" id="UP001455709">
    <property type="component" value="Unassembled WGS sequence"/>
</dbReference>
<evidence type="ECO:0000256" key="4">
    <source>
        <dbReference type="SAM" id="SignalP"/>
    </source>
</evidence>